<gene>
    <name evidence="1" type="ORF">ACFPN9_01765</name>
</gene>
<keyword evidence="2" id="KW-1185">Reference proteome</keyword>
<accession>A0ABW0NV52</accession>
<organism evidence="1 2">
    <name type="scientific">Bosea massiliensis</name>
    <dbReference type="NCBI Taxonomy" id="151419"/>
    <lineage>
        <taxon>Bacteria</taxon>
        <taxon>Pseudomonadati</taxon>
        <taxon>Pseudomonadota</taxon>
        <taxon>Alphaproteobacteria</taxon>
        <taxon>Hyphomicrobiales</taxon>
        <taxon>Boseaceae</taxon>
        <taxon>Bosea</taxon>
    </lineage>
</organism>
<dbReference type="Proteomes" id="UP001596060">
    <property type="component" value="Unassembled WGS sequence"/>
</dbReference>
<comment type="caution">
    <text evidence="1">The sequence shown here is derived from an EMBL/GenBank/DDBJ whole genome shotgun (WGS) entry which is preliminary data.</text>
</comment>
<dbReference type="EMBL" id="JBHSLU010000004">
    <property type="protein sequence ID" value="MFC5503980.1"/>
    <property type="molecule type" value="Genomic_DNA"/>
</dbReference>
<evidence type="ECO:0000313" key="1">
    <source>
        <dbReference type="EMBL" id="MFC5503980.1"/>
    </source>
</evidence>
<dbReference type="RefSeq" id="WP_066734312.1">
    <property type="nucleotide sequence ID" value="NZ_JBHSLU010000004.1"/>
</dbReference>
<sequence length="92" mass="10244">MSLFGGIAAASVGGIALAQAAEGEMPVKAGDLDAATKAALDKTDADFSQVVVRERVVRRPRRPVVVRERVIVRRRPRRYRRPVVVRRRVIVR</sequence>
<proteinExistence type="predicted"/>
<reference evidence="2" key="1">
    <citation type="journal article" date="2019" name="Int. J. Syst. Evol. Microbiol.">
        <title>The Global Catalogue of Microorganisms (GCM) 10K type strain sequencing project: providing services to taxonomists for standard genome sequencing and annotation.</title>
        <authorList>
            <consortium name="The Broad Institute Genomics Platform"/>
            <consortium name="The Broad Institute Genome Sequencing Center for Infectious Disease"/>
            <person name="Wu L."/>
            <person name="Ma J."/>
        </authorList>
    </citation>
    <scope>NUCLEOTIDE SEQUENCE [LARGE SCALE GENOMIC DNA]</scope>
    <source>
        <strain evidence="2">CCUG 43117</strain>
    </source>
</reference>
<protein>
    <submittedName>
        <fullName evidence="1">Uncharacterized protein</fullName>
    </submittedName>
</protein>
<evidence type="ECO:0000313" key="2">
    <source>
        <dbReference type="Proteomes" id="UP001596060"/>
    </source>
</evidence>
<name>A0ABW0NV52_9HYPH</name>